<accession>A0A1B6HC89</accession>
<dbReference type="EMBL" id="GECU01035372">
    <property type="protein sequence ID" value="JAS72334.1"/>
    <property type="molecule type" value="Transcribed_RNA"/>
</dbReference>
<protein>
    <submittedName>
        <fullName evidence="1">Uncharacterized protein</fullName>
    </submittedName>
</protein>
<name>A0A1B6HC89_9HEMI</name>
<reference evidence="1" key="1">
    <citation type="submission" date="2015-11" db="EMBL/GenBank/DDBJ databases">
        <title>De novo transcriptome assembly of four potential Pierce s Disease insect vectors from Arizona vineyards.</title>
        <authorList>
            <person name="Tassone E.E."/>
        </authorList>
    </citation>
    <scope>NUCLEOTIDE SEQUENCE</scope>
</reference>
<feature type="non-terminal residue" evidence="1">
    <location>
        <position position="1"/>
    </location>
</feature>
<dbReference type="AlphaFoldDB" id="A0A1B6HC89"/>
<organism evidence="1">
    <name type="scientific">Homalodisca liturata</name>
    <dbReference type="NCBI Taxonomy" id="320908"/>
    <lineage>
        <taxon>Eukaryota</taxon>
        <taxon>Metazoa</taxon>
        <taxon>Ecdysozoa</taxon>
        <taxon>Arthropoda</taxon>
        <taxon>Hexapoda</taxon>
        <taxon>Insecta</taxon>
        <taxon>Pterygota</taxon>
        <taxon>Neoptera</taxon>
        <taxon>Paraneoptera</taxon>
        <taxon>Hemiptera</taxon>
        <taxon>Auchenorrhyncha</taxon>
        <taxon>Membracoidea</taxon>
        <taxon>Cicadellidae</taxon>
        <taxon>Cicadellinae</taxon>
        <taxon>Proconiini</taxon>
        <taxon>Homalodisca</taxon>
    </lineage>
</organism>
<sequence>EQENKTKAFLKSLLSTTQAYLTQVPQMTTEITDYTRKQQYIEKHENLQANSLKTKEILQNQTIEITKLPTAQSQDISNKPPAQESSIFLHPTPKKIKTTANPPSSARETLHQSYEDILNEYLKNTNNKRIPCCSYIESSMKRKENSAPLQAIEIGDVTSNTKTKSETVGLIDHGHLKTQEHFLEFRQKRERKLKSTQKTLIYRNTKLKGRAV</sequence>
<proteinExistence type="predicted"/>
<gene>
    <name evidence="1" type="ORF">g.7038</name>
</gene>
<evidence type="ECO:0000313" key="1">
    <source>
        <dbReference type="EMBL" id="JAS72334.1"/>
    </source>
</evidence>